<evidence type="ECO:0000313" key="2">
    <source>
        <dbReference type="WBParaSite" id="PS1159_v2.g11438.t1"/>
    </source>
</evidence>
<name>A0AC35EYW5_9BILA</name>
<proteinExistence type="predicted"/>
<dbReference type="Proteomes" id="UP000887580">
    <property type="component" value="Unplaced"/>
</dbReference>
<organism evidence="1 2">
    <name type="scientific">Panagrolaimus sp. PS1159</name>
    <dbReference type="NCBI Taxonomy" id="55785"/>
    <lineage>
        <taxon>Eukaryota</taxon>
        <taxon>Metazoa</taxon>
        <taxon>Ecdysozoa</taxon>
        <taxon>Nematoda</taxon>
        <taxon>Chromadorea</taxon>
        <taxon>Rhabditida</taxon>
        <taxon>Tylenchina</taxon>
        <taxon>Panagrolaimomorpha</taxon>
        <taxon>Panagrolaimoidea</taxon>
        <taxon>Panagrolaimidae</taxon>
        <taxon>Panagrolaimus</taxon>
    </lineage>
</organism>
<sequence length="320" mass="38173">MEKNVKKLLDETKIPIENVNIRMIYNDRKEYKVHKNLVEHFKYPKKLSYQEKIFVAFQKVEGHETLLFYLEVQEHNNDSIKANQRYVNIAYIDSIQYFSPNIKNLRRSIYYEIIQTYMESAKAMGYFKAYIWISPPNASVDYVFCQHKIPYSPPTSSSLQTFYNKMLEEAKEKKIVHNFAPIEKCKPFSNDKYRFTDIPYFPLDFWYLQVELFSKEFKKSKQTQDFPTYLLNNLKAALREDINTGLVIVIDLLSPKQQMQSLNIPISDTNPTIKCDKIADREKFVLYQQSHGYSFKTIQHAHLSTKRFCYEVKKDYKRIV</sequence>
<accession>A0AC35EYW5</accession>
<reference evidence="2" key="1">
    <citation type="submission" date="2022-11" db="UniProtKB">
        <authorList>
            <consortium name="WormBaseParasite"/>
        </authorList>
    </citation>
    <scope>IDENTIFICATION</scope>
</reference>
<evidence type="ECO:0000313" key="1">
    <source>
        <dbReference type="Proteomes" id="UP000887580"/>
    </source>
</evidence>
<protein>
    <submittedName>
        <fullName evidence="2">Histone acetyltransferase</fullName>
    </submittedName>
</protein>
<dbReference type="WBParaSite" id="PS1159_v2.g11438.t1">
    <property type="protein sequence ID" value="PS1159_v2.g11438.t1"/>
    <property type="gene ID" value="PS1159_v2.g11438"/>
</dbReference>